<name>A0ABU3NXZ2_9FIRM</name>
<dbReference type="PROSITE" id="PS51779">
    <property type="entry name" value="POTRA"/>
    <property type="match status" value="1"/>
</dbReference>
<dbReference type="InterPro" id="IPR005548">
    <property type="entry name" value="Cell_div_FtsQ/DivIB_C"/>
</dbReference>
<dbReference type="Gene3D" id="3.10.20.310">
    <property type="entry name" value="membrane protein fhac"/>
    <property type="match status" value="1"/>
</dbReference>
<dbReference type="PANTHER" id="PTHR37820:SF1">
    <property type="entry name" value="CELL DIVISION PROTEIN FTSQ"/>
    <property type="match status" value="1"/>
</dbReference>
<organism evidence="10 11">
    <name type="scientific">Anaeroselena agilis</name>
    <dbReference type="NCBI Taxonomy" id="3063788"/>
    <lineage>
        <taxon>Bacteria</taxon>
        <taxon>Bacillati</taxon>
        <taxon>Bacillota</taxon>
        <taxon>Negativicutes</taxon>
        <taxon>Acetonemataceae</taxon>
        <taxon>Anaeroselena</taxon>
    </lineage>
</organism>
<feature type="transmembrane region" description="Helical" evidence="8">
    <location>
        <begin position="21"/>
        <end position="39"/>
    </location>
</feature>
<protein>
    <submittedName>
        <fullName evidence="10">FtsQ-type POTRA domain-containing protein</fullName>
    </submittedName>
</protein>
<dbReference type="Pfam" id="PF08478">
    <property type="entry name" value="POTRA_1"/>
    <property type="match status" value="1"/>
</dbReference>
<dbReference type="Pfam" id="PF03799">
    <property type="entry name" value="FtsQ_DivIB_C"/>
    <property type="match status" value="1"/>
</dbReference>
<comment type="caution">
    <text evidence="10">The sequence shown here is derived from an EMBL/GenBank/DDBJ whole genome shotgun (WGS) entry which is preliminary data.</text>
</comment>
<evidence type="ECO:0000256" key="3">
    <source>
        <dbReference type="ARBA" id="ARBA00022618"/>
    </source>
</evidence>
<dbReference type="EMBL" id="JAUOZS010000001">
    <property type="protein sequence ID" value="MDT8901674.1"/>
    <property type="molecule type" value="Genomic_DNA"/>
</dbReference>
<dbReference type="InterPro" id="IPR034746">
    <property type="entry name" value="POTRA"/>
</dbReference>
<keyword evidence="4 8" id="KW-0812">Transmembrane</keyword>
<evidence type="ECO:0000313" key="10">
    <source>
        <dbReference type="EMBL" id="MDT8901674.1"/>
    </source>
</evidence>
<evidence type="ECO:0000256" key="4">
    <source>
        <dbReference type="ARBA" id="ARBA00022692"/>
    </source>
</evidence>
<evidence type="ECO:0000256" key="2">
    <source>
        <dbReference type="ARBA" id="ARBA00022475"/>
    </source>
</evidence>
<sequence length="256" mass="27994">METREEGQSGLRPTRKLPASTLALLLLALTVIVAAFLFINSTYFAVGTVVVEGNKYISTEDVFGIAGIPSEINIFRLNTTTIRNRLLHDLRIDQAEVARRFPATIVITVSERQPVAWIACSYGFVQLDKQGVVMAAVKNIKKIDVPIITGARLGNVYIGDKIDVPAVKNVLAYLADLDGATLGQLSEVNVRSAGDLVAYTVQTVTIRIGPPDRLAEKAKLTGDILGEVGNKKSAIEYIDLSYASPYIKFRQFPRKE</sequence>
<evidence type="ECO:0000256" key="6">
    <source>
        <dbReference type="ARBA" id="ARBA00023136"/>
    </source>
</evidence>
<evidence type="ECO:0000259" key="9">
    <source>
        <dbReference type="PROSITE" id="PS51779"/>
    </source>
</evidence>
<accession>A0ABU3NXZ2</accession>
<dbReference type="Proteomes" id="UP001254848">
    <property type="component" value="Unassembled WGS sequence"/>
</dbReference>
<gene>
    <name evidence="10" type="ORF">Q4T40_10505</name>
</gene>
<dbReference type="InterPro" id="IPR050487">
    <property type="entry name" value="FtsQ_DivIB"/>
</dbReference>
<evidence type="ECO:0000256" key="1">
    <source>
        <dbReference type="ARBA" id="ARBA00004370"/>
    </source>
</evidence>
<keyword evidence="11" id="KW-1185">Reference proteome</keyword>
<dbReference type="InterPro" id="IPR013685">
    <property type="entry name" value="POTRA_FtsQ_type"/>
</dbReference>
<keyword evidence="7" id="KW-0131">Cell cycle</keyword>
<dbReference type="PANTHER" id="PTHR37820">
    <property type="entry name" value="CELL DIVISION PROTEIN DIVIB"/>
    <property type="match status" value="1"/>
</dbReference>
<comment type="subcellular location">
    <subcellularLocation>
        <location evidence="1">Membrane</location>
    </subcellularLocation>
</comment>
<keyword evidence="2" id="KW-1003">Cell membrane</keyword>
<dbReference type="RefSeq" id="WP_413780178.1">
    <property type="nucleotide sequence ID" value="NZ_JAUOZS010000001.1"/>
</dbReference>
<evidence type="ECO:0000256" key="7">
    <source>
        <dbReference type="ARBA" id="ARBA00023306"/>
    </source>
</evidence>
<evidence type="ECO:0000256" key="8">
    <source>
        <dbReference type="SAM" id="Phobius"/>
    </source>
</evidence>
<feature type="domain" description="POTRA" evidence="9">
    <location>
        <begin position="44"/>
        <end position="112"/>
    </location>
</feature>
<keyword evidence="5 8" id="KW-1133">Transmembrane helix</keyword>
<evidence type="ECO:0000256" key="5">
    <source>
        <dbReference type="ARBA" id="ARBA00022989"/>
    </source>
</evidence>
<keyword evidence="3" id="KW-0132">Cell division</keyword>
<keyword evidence="6 8" id="KW-0472">Membrane</keyword>
<reference evidence="10 11" key="1">
    <citation type="submission" date="2023-07" db="EMBL/GenBank/DDBJ databases">
        <title>The novel representative of Negativicutes class, Anaeroselena agilis gen. nov. sp. nov.</title>
        <authorList>
            <person name="Prokofeva M.I."/>
            <person name="Elcheninov A.G."/>
            <person name="Klyukina A."/>
            <person name="Kublanov I.V."/>
            <person name="Frolov E.N."/>
            <person name="Podosokorskaya O.A."/>
        </authorList>
    </citation>
    <scope>NUCLEOTIDE SEQUENCE [LARGE SCALE GENOMIC DNA]</scope>
    <source>
        <strain evidence="10 11">4137-cl</strain>
    </source>
</reference>
<proteinExistence type="predicted"/>
<evidence type="ECO:0000313" key="11">
    <source>
        <dbReference type="Proteomes" id="UP001254848"/>
    </source>
</evidence>